<evidence type="ECO:0000313" key="8">
    <source>
        <dbReference type="Proteomes" id="UP001497623"/>
    </source>
</evidence>
<keyword evidence="8" id="KW-1185">Reference proteome</keyword>
<feature type="domain" description="HTH La-type RNA-binding" evidence="6">
    <location>
        <begin position="82"/>
        <end position="173"/>
    </location>
</feature>
<dbReference type="Pfam" id="PF05383">
    <property type="entry name" value="La"/>
    <property type="match status" value="1"/>
</dbReference>
<dbReference type="InterPro" id="IPR045180">
    <property type="entry name" value="La_dom_prot"/>
</dbReference>
<name>A0AAV2Q775_MEGNR</name>
<evidence type="ECO:0000256" key="2">
    <source>
        <dbReference type="ARBA" id="ARBA00022884"/>
    </source>
</evidence>
<dbReference type="Gene3D" id="1.10.10.10">
    <property type="entry name" value="Winged helix-like DNA-binding domain superfamily/Winged helix DNA-binding domain"/>
    <property type="match status" value="1"/>
</dbReference>
<evidence type="ECO:0000256" key="5">
    <source>
        <dbReference type="SAM" id="MobiDB-lite"/>
    </source>
</evidence>
<protein>
    <recommendedName>
        <fullName evidence="6">HTH La-type RNA-binding domain-containing protein</fullName>
    </recommendedName>
</protein>
<dbReference type="PANTHER" id="PTHR22792">
    <property type="entry name" value="LUPUS LA PROTEIN-RELATED"/>
    <property type="match status" value="1"/>
</dbReference>
<organism evidence="7 8">
    <name type="scientific">Meganyctiphanes norvegica</name>
    <name type="common">Northern krill</name>
    <name type="synonym">Thysanopoda norvegica</name>
    <dbReference type="NCBI Taxonomy" id="48144"/>
    <lineage>
        <taxon>Eukaryota</taxon>
        <taxon>Metazoa</taxon>
        <taxon>Ecdysozoa</taxon>
        <taxon>Arthropoda</taxon>
        <taxon>Crustacea</taxon>
        <taxon>Multicrustacea</taxon>
        <taxon>Malacostraca</taxon>
        <taxon>Eumalacostraca</taxon>
        <taxon>Eucarida</taxon>
        <taxon>Euphausiacea</taxon>
        <taxon>Euphausiidae</taxon>
        <taxon>Meganyctiphanes</taxon>
    </lineage>
</organism>
<dbReference type="GO" id="GO:0006396">
    <property type="term" value="P:RNA processing"/>
    <property type="evidence" value="ECO:0007669"/>
    <property type="project" value="InterPro"/>
</dbReference>
<feature type="compositionally biased region" description="Polar residues" evidence="5">
    <location>
        <begin position="290"/>
        <end position="319"/>
    </location>
</feature>
<dbReference type="AlphaFoldDB" id="A0AAV2Q775"/>
<feature type="compositionally biased region" description="Low complexity" evidence="5">
    <location>
        <begin position="1"/>
        <end position="16"/>
    </location>
</feature>
<dbReference type="InterPro" id="IPR036388">
    <property type="entry name" value="WH-like_DNA-bd_sf"/>
</dbReference>
<dbReference type="PRINTS" id="PR00302">
    <property type="entry name" value="LUPUSLA"/>
</dbReference>
<evidence type="ECO:0000313" key="7">
    <source>
        <dbReference type="EMBL" id="CAL4069407.1"/>
    </source>
</evidence>
<feature type="region of interest" description="Disordered" evidence="5">
    <location>
        <begin position="1"/>
        <end position="21"/>
    </location>
</feature>
<dbReference type="PANTHER" id="PTHR22792:SF140">
    <property type="entry name" value="ACHILLES, ISOFORM A"/>
    <property type="match status" value="1"/>
</dbReference>
<sequence length="388" mass="43690">MAIEPAEPESSSSPDSSFDEKVSLSLEANLANLNIKNPDEQSKADSSPINVALITMQRKSVGTFPITSEDSGTDAEIPSYANSTKEERVKMLQDLLEIYFSDNYLSRDIFLLKHFRKSKGGWISFKFMASYKRIKRRARDISEVIEAVENSTLLEFNEEKTKVRRTAPLPSCIDEYIPTRMALVGGLPDTLRSLTAASKYLSPYGNVESLQLLRPGGVLPELLWETAETHPELREQWCLVVEYEDMHAAGKLVEAVNENKTEPGQPTWVLELVMHWRRRRQECLRVSDLSSCTPCNSSGQNSNVSSPQPTPDSSPCVRTQRQKGLTKRERIAARSKSPLPPTTSSSKYQMKYQNQLSTHTQLLNTSNNNFCRRAPSSDCDNWRTASAF</sequence>
<comment type="caution">
    <text evidence="7">The sequence shown here is derived from an EMBL/GenBank/DDBJ whole genome shotgun (WGS) entry which is preliminary data.</text>
</comment>
<dbReference type="GO" id="GO:0005634">
    <property type="term" value="C:nucleus"/>
    <property type="evidence" value="ECO:0007669"/>
    <property type="project" value="UniProtKB-SubCell"/>
</dbReference>
<dbReference type="PROSITE" id="PS50961">
    <property type="entry name" value="HTH_LA"/>
    <property type="match status" value="1"/>
</dbReference>
<accession>A0AAV2Q775</accession>
<evidence type="ECO:0000256" key="1">
    <source>
        <dbReference type="ARBA" id="ARBA00004123"/>
    </source>
</evidence>
<reference evidence="7 8" key="1">
    <citation type="submission" date="2024-05" db="EMBL/GenBank/DDBJ databases">
        <authorList>
            <person name="Wallberg A."/>
        </authorList>
    </citation>
    <scope>NUCLEOTIDE SEQUENCE [LARGE SCALE GENOMIC DNA]</scope>
</reference>
<comment type="subcellular location">
    <subcellularLocation>
        <location evidence="1">Nucleus</location>
    </subcellularLocation>
</comment>
<dbReference type="EMBL" id="CAXKWB010003521">
    <property type="protein sequence ID" value="CAL4069407.1"/>
    <property type="molecule type" value="Genomic_DNA"/>
</dbReference>
<dbReference type="SUPFAM" id="SSF46785">
    <property type="entry name" value="Winged helix' DNA-binding domain"/>
    <property type="match status" value="1"/>
</dbReference>
<dbReference type="InterPro" id="IPR006630">
    <property type="entry name" value="La_HTH"/>
</dbReference>
<dbReference type="SMART" id="SM00715">
    <property type="entry name" value="LA"/>
    <property type="match status" value="1"/>
</dbReference>
<feature type="region of interest" description="Disordered" evidence="5">
    <location>
        <begin position="290"/>
        <end position="348"/>
    </location>
</feature>
<keyword evidence="3" id="KW-0539">Nucleus</keyword>
<dbReference type="GO" id="GO:0003729">
    <property type="term" value="F:mRNA binding"/>
    <property type="evidence" value="ECO:0007669"/>
    <property type="project" value="TreeGrafter"/>
</dbReference>
<evidence type="ECO:0000256" key="4">
    <source>
        <dbReference type="PROSITE-ProRule" id="PRU00332"/>
    </source>
</evidence>
<dbReference type="GO" id="GO:1990904">
    <property type="term" value="C:ribonucleoprotein complex"/>
    <property type="evidence" value="ECO:0007669"/>
    <property type="project" value="InterPro"/>
</dbReference>
<evidence type="ECO:0000256" key="3">
    <source>
        <dbReference type="ARBA" id="ARBA00023242"/>
    </source>
</evidence>
<dbReference type="InterPro" id="IPR036390">
    <property type="entry name" value="WH_DNA-bd_sf"/>
</dbReference>
<keyword evidence="2 4" id="KW-0694">RNA-binding</keyword>
<gene>
    <name evidence="7" type="ORF">MNOR_LOCUS7828</name>
</gene>
<proteinExistence type="predicted"/>
<dbReference type="Proteomes" id="UP001497623">
    <property type="component" value="Unassembled WGS sequence"/>
</dbReference>
<dbReference type="InterPro" id="IPR002344">
    <property type="entry name" value="Lupus_La"/>
</dbReference>
<evidence type="ECO:0000259" key="6">
    <source>
        <dbReference type="PROSITE" id="PS50961"/>
    </source>
</evidence>